<evidence type="ECO:0000313" key="8">
    <source>
        <dbReference type="EMBL" id="MBO8416234.1"/>
    </source>
</evidence>
<keyword evidence="4" id="KW-0963">Cytoplasm</keyword>
<evidence type="ECO:0000256" key="1">
    <source>
        <dbReference type="ARBA" id="ARBA00004496"/>
    </source>
</evidence>
<comment type="subcellular location">
    <subcellularLocation>
        <location evidence="1">Cytoplasm</location>
    </subcellularLocation>
</comment>
<dbReference type="GO" id="GO:0002949">
    <property type="term" value="P:tRNA threonylcarbamoyladenosine modification"/>
    <property type="evidence" value="ECO:0007669"/>
    <property type="project" value="InterPro"/>
</dbReference>
<feature type="domain" description="Gcp-like" evidence="7">
    <location>
        <begin position="30"/>
        <end position="175"/>
    </location>
</feature>
<reference evidence="8" key="2">
    <citation type="journal article" date="2021" name="PeerJ">
        <title>Extensive microbial diversity within the chicken gut microbiome revealed by metagenomics and culture.</title>
        <authorList>
            <person name="Gilroy R."/>
            <person name="Ravi A."/>
            <person name="Getino M."/>
            <person name="Pursley I."/>
            <person name="Horton D.L."/>
            <person name="Alikhan N.F."/>
            <person name="Baker D."/>
            <person name="Gharbi K."/>
            <person name="Hall N."/>
            <person name="Watson M."/>
            <person name="Adriaenssens E.M."/>
            <person name="Foster-Nyarko E."/>
            <person name="Jarju S."/>
            <person name="Secka A."/>
            <person name="Antonio M."/>
            <person name="Oren A."/>
            <person name="Chaudhuri R.R."/>
            <person name="La Ragione R."/>
            <person name="Hildebrand F."/>
            <person name="Pallen M.J."/>
        </authorList>
    </citation>
    <scope>NUCLEOTIDE SEQUENCE</scope>
    <source>
        <strain evidence="8">17213</strain>
    </source>
</reference>
<dbReference type="InterPro" id="IPR043129">
    <property type="entry name" value="ATPase_NBD"/>
</dbReference>
<sequence>MTQILALDSATEQCSAALFIDGRLYERKSTAVKQHAAEILGMVDAVVTESGTRLADLDFIAYGQGPGSFTGVRIAVSAAQGIALALNKKLVGVSSLEAMALAALEESGKDIAVAAIDARMGEVYLGIYQRQNDQLVALCAEQVLKPEKALEQIKAVTSGQDFAACGTGIAVLQKSGFICDTDPHNFPEPWAIIKIAAGRFAASGGVDAQDAQPVYIRNEVTWKKLSEQGKNH</sequence>
<evidence type="ECO:0000313" key="9">
    <source>
        <dbReference type="Proteomes" id="UP000823631"/>
    </source>
</evidence>
<keyword evidence="5" id="KW-0819">tRNA processing</keyword>
<organism evidence="8 9">
    <name type="scientific">Candidatus Avisuccinivibrio stercorigallinarum</name>
    <dbReference type="NCBI Taxonomy" id="2840704"/>
    <lineage>
        <taxon>Bacteria</taxon>
        <taxon>Pseudomonadati</taxon>
        <taxon>Pseudomonadota</taxon>
        <taxon>Gammaproteobacteria</taxon>
        <taxon>Aeromonadales</taxon>
        <taxon>Succinivibrionaceae</taxon>
        <taxon>Succinivibrionaceae incertae sedis</taxon>
        <taxon>Candidatus Avisuccinivibrio</taxon>
    </lineage>
</organism>
<dbReference type="SUPFAM" id="SSF53067">
    <property type="entry name" value="Actin-like ATPase domain"/>
    <property type="match status" value="2"/>
</dbReference>
<gene>
    <name evidence="8" type="primary">tsaB</name>
    <name evidence="8" type="ORF">IAB19_07650</name>
</gene>
<evidence type="ECO:0000256" key="5">
    <source>
        <dbReference type="ARBA" id="ARBA00022694"/>
    </source>
</evidence>
<dbReference type="Gene3D" id="3.30.420.40">
    <property type="match status" value="2"/>
</dbReference>
<dbReference type="NCBIfam" id="TIGR03725">
    <property type="entry name" value="T6A_YeaZ"/>
    <property type="match status" value="1"/>
</dbReference>
<protein>
    <recommendedName>
        <fullName evidence="3">tRNA threonylcarbamoyladenosine biosynthesis protein TsaB</fullName>
    </recommendedName>
    <alternativeName>
        <fullName evidence="6">t(6)A37 threonylcarbamoyladenosine biosynthesis protein TsaB</fullName>
    </alternativeName>
</protein>
<comment type="caution">
    <text evidence="8">The sequence shown here is derived from an EMBL/GenBank/DDBJ whole genome shotgun (WGS) entry which is preliminary data.</text>
</comment>
<dbReference type="InterPro" id="IPR000905">
    <property type="entry name" value="Gcp-like_dom"/>
</dbReference>
<dbReference type="EMBL" id="JADINH010000161">
    <property type="protein sequence ID" value="MBO8416234.1"/>
    <property type="molecule type" value="Genomic_DNA"/>
</dbReference>
<dbReference type="PANTHER" id="PTHR11735">
    <property type="entry name" value="TRNA N6-ADENOSINE THREONYLCARBAMOYLTRANSFERASE"/>
    <property type="match status" value="1"/>
</dbReference>
<comment type="similarity">
    <text evidence="2">Belongs to the KAE1 / TsaD family. TsaB subfamily.</text>
</comment>
<dbReference type="GO" id="GO:0005829">
    <property type="term" value="C:cytosol"/>
    <property type="evidence" value="ECO:0007669"/>
    <property type="project" value="TreeGrafter"/>
</dbReference>
<dbReference type="AlphaFoldDB" id="A0A9D9DCY3"/>
<evidence type="ECO:0000259" key="7">
    <source>
        <dbReference type="Pfam" id="PF00814"/>
    </source>
</evidence>
<evidence type="ECO:0000256" key="6">
    <source>
        <dbReference type="ARBA" id="ARBA00032446"/>
    </source>
</evidence>
<dbReference type="FunFam" id="3.30.420.40:FF:000097">
    <property type="entry name" value="tRNA threonylcarbamoyladenosine biosynthesis protein TsaB"/>
    <property type="match status" value="1"/>
</dbReference>
<dbReference type="CDD" id="cd24032">
    <property type="entry name" value="ASKHA_NBD_TsaB"/>
    <property type="match status" value="1"/>
</dbReference>
<dbReference type="Proteomes" id="UP000823631">
    <property type="component" value="Unassembled WGS sequence"/>
</dbReference>
<dbReference type="PANTHER" id="PTHR11735:SF11">
    <property type="entry name" value="TRNA THREONYLCARBAMOYLADENOSINE BIOSYNTHESIS PROTEIN TSAB"/>
    <property type="match status" value="1"/>
</dbReference>
<reference evidence="8" key="1">
    <citation type="submission" date="2020-10" db="EMBL/GenBank/DDBJ databases">
        <authorList>
            <person name="Gilroy R."/>
        </authorList>
    </citation>
    <scope>NUCLEOTIDE SEQUENCE</scope>
    <source>
        <strain evidence="8">17213</strain>
    </source>
</reference>
<evidence type="ECO:0000256" key="3">
    <source>
        <dbReference type="ARBA" id="ARBA00019012"/>
    </source>
</evidence>
<dbReference type="InterPro" id="IPR022496">
    <property type="entry name" value="T6A_TsaB"/>
</dbReference>
<proteinExistence type="inferred from homology"/>
<evidence type="ECO:0000256" key="2">
    <source>
        <dbReference type="ARBA" id="ARBA00010493"/>
    </source>
</evidence>
<evidence type="ECO:0000256" key="4">
    <source>
        <dbReference type="ARBA" id="ARBA00022490"/>
    </source>
</evidence>
<name>A0A9D9DCY3_9GAMM</name>
<accession>A0A9D9DCY3</accession>
<dbReference type="Pfam" id="PF00814">
    <property type="entry name" value="TsaD"/>
    <property type="match status" value="1"/>
</dbReference>